<accession>D2R2T8</accession>
<dbReference type="eggNOG" id="COG2764">
    <property type="taxonomic scope" value="Bacteria"/>
</dbReference>
<proteinExistence type="predicted"/>
<dbReference type="PROSITE" id="PS51819">
    <property type="entry name" value="VOC"/>
    <property type="match status" value="1"/>
</dbReference>
<keyword evidence="3" id="KW-1185">Reference proteome</keyword>
<organism evidence="2 3">
    <name type="scientific">Pirellula staleyi (strain ATCC 27377 / DSM 6068 / ICPB 4128)</name>
    <name type="common">Pirella staleyi</name>
    <dbReference type="NCBI Taxonomy" id="530564"/>
    <lineage>
        <taxon>Bacteria</taxon>
        <taxon>Pseudomonadati</taxon>
        <taxon>Planctomycetota</taxon>
        <taxon>Planctomycetia</taxon>
        <taxon>Pirellulales</taxon>
        <taxon>Pirellulaceae</taxon>
        <taxon>Pirellula</taxon>
    </lineage>
</organism>
<gene>
    <name evidence="2" type="ordered locus">Psta_2258</name>
</gene>
<dbReference type="InterPro" id="IPR029068">
    <property type="entry name" value="Glyas_Bleomycin-R_OHBP_Dase"/>
</dbReference>
<reference evidence="2 3" key="1">
    <citation type="journal article" date="2009" name="Stand. Genomic Sci.">
        <title>Complete genome sequence of Pirellula staleyi type strain (ATCC 27377).</title>
        <authorList>
            <person name="Clum A."/>
            <person name="Tindall B.J."/>
            <person name="Sikorski J."/>
            <person name="Ivanova N."/>
            <person name="Mavrommatis K."/>
            <person name="Lucas S."/>
            <person name="Glavina del Rio T."/>
            <person name="Nolan M."/>
            <person name="Chen F."/>
            <person name="Tice H."/>
            <person name="Pitluck S."/>
            <person name="Cheng J.F."/>
            <person name="Chertkov O."/>
            <person name="Brettin T."/>
            <person name="Han C."/>
            <person name="Detter J.C."/>
            <person name="Kuske C."/>
            <person name="Bruce D."/>
            <person name="Goodwin L."/>
            <person name="Ovchinikova G."/>
            <person name="Pati A."/>
            <person name="Mikhailova N."/>
            <person name="Chen A."/>
            <person name="Palaniappan K."/>
            <person name="Land M."/>
            <person name="Hauser L."/>
            <person name="Chang Y.J."/>
            <person name="Jeffries C.D."/>
            <person name="Chain P."/>
            <person name="Rohde M."/>
            <person name="Goker M."/>
            <person name="Bristow J."/>
            <person name="Eisen J.A."/>
            <person name="Markowitz V."/>
            <person name="Hugenholtz P."/>
            <person name="Kyrpides N.C."/>
            <person name="Klenk H.P."/>
            <person name="Lapidus A."/>
        </authorList>
    </citation>
    <scope>NUCLEOTIDE SEQUENCE [LARGE SCALE GENOMIC DNA]</scope>
    <source>
        <strain evidence="3">ATCC 27377 / DSM 6068 / ICPB 4128</strain>
    </source>
</reference>
<dbReference type="InterPro" id="IPR004360">
    <property type="entry name" value="Glyas_Fos-R_dOase_dom"/>
</dbReference>
<dbReference type="InterPro" id="IPR037523">
    <property type="entry name" value="VOC_core"/>
</dbReference>
<evidence type="ECO:0000313" key="3">
    <source>
        <dbReference type="Proteomes" id="UP000001887"/>
    </source>
</evidence>
<evidence type="ECO:0000313" key="2">
    <source>
        <dbReference type="EMBL" id="ADB16928.1"/>
    </source>
</evidence>
<dbReference type="Gene3D" id="3.30.720.120">
    <property type="match status" value="1"/>
</dbReference>
<dbReference type="STRING" id="530564.Psta_2258"/>
<dbReference type="CDD" id="cd07246">
    <property type="entry name" value="VOC_like"/>
    <property type="match status" value="1"/>
</dbReference>
<dbReference type="Gene3D" id="3.30.720.110">
    <property type="match status" value="1"/>
</dbReference>
<protein>
    <submittedName>
        <fullName evidence="2">Glyoxalase/bleomycin resistance protein/dioxygenase</fullName>
    </submittedName>
</protein>
<dbReference type="KEGG" id="psl:Psta_2258"/>
<dbReference type="GO" id="GO:0051213">
    <property type="term" value="F:dioxygenase activity"/>
    <property type="evidence" value="ECO:0007669"/>
    <property type="project" value="UniProtKB-KW"/>
</dbReference>
<keyword evidence="2" id="KW-0223">Dioxygenase</keyword>
<dbReference type="AlphaFoldDB" id="D2R2T8"/>
<keyword evidence="2" id="KW-0560">Oxidoreductase</keyword>
<evidence type="ECO:0000259" key="1">
    <source>
        <dbReference type="PROSITE" id="PS51819"/>
    </source>
</evidence>
<dbReference type="EMBL" id="CP001848">
    <property type="protein sequence ID" value="ADB16928.1"/>
    <property type="molecule type" value="Genomic_DNA"/>
</dbReference>
<name>D2R2T8_PIRSD</name>
<dbReference type="SUPFAM" id="SSF54593">
    <property type="entry name" value="Glyoxalase/Bleomycin resistance protein/Dihydroxybiphenyl dioxygenase"/>
    <property type="match status" value="1"/>
</dbReference>
<sequence length="146" mass="16102">MLHEALASLELSNHPTTMNQSYKPDGYTSVSPYLLVSDAKQTIAFLVEVFGATPLRSFADPSGRLMHAEVRLDDTVLMLADSTPEWPPIPCYVHVYVSDVDATYQKALAAGAISAQEPMQKGDEDKRGGVQDPYGTTWWIATRQNK</sequence>
<dbReference type="Proteomes" id="UP000001887">
    <property type="component" value="Chromosome"/>
</dbReference>
<dbReference type="HOGENOM" id="CLU_046006_11_0_0"/>
<dbReference type="Pfam" id="PF00903">
    <property type="entry name" value="Glyoxalase"/>
    <property type="match status" value="1"/>
</dbReference>
<feature type="domain" description="VOC" evidence="1">
    <location>
        <begin position="26"/>
        <end position="143"/>
    </location>
</feature>
<dbReference type="PANTHER" id="PTHR34109">
    <property type="entry name" value="BNAUNNG04460D PROTEIN-RELATED"/>
    <property type="match status" value="1"/>
</dbReference>
<dbReference type="PANTHER" id="PTHR34109:SF1">
    <property type="entry name" value="VOC DOMAIN-CONTAINING PROTEIN"/>
    <property type="match status" value="1"/>
</dbReference>